<feature type="region of interest" description="Disordered" evidence="1">
    <location>
        <begin position="1"/>
        <end position="31"/>
    </location>
</feature>
<name>A0AAP0EWU4_9MAGN</name>
<gene>
    <name evidence="2" type="ORF">Scep_024596</name>
</gene>
<evidence type="ECO:0000313" key="2">
    <source>
        <dbReference type="EMBL" id="KAK9101166.1"/>
    </source>
</evidence>
<dbReference type="EMBL" id="JBBNAG010000010">
    <property type="protein sequence ID" value="KAK9101166.1"/>
    <property type="molecule type" value="Genomic_DNA"/>
</dbReference>
<evidence type="ECO:0000313" key="3">
    <source>
        <dbReference type="Proteomes" id="UP001419268"/>
    </source>
</evidence>
<keyword evidence="3" id="KW-1185">Reference proteome</keyword>
<protein>
    <submittedName>
        <fullName evidence="2">Uncharacterized protein</fullName>
    </submittedName>
</protein>
<feature type="region of interest" description="Disordered" evidence="1">
    <location>
        <begin position="304"/>
        <end position="334"/>
    </location>
</feature>
<sequence length="334" mass="37138">MTAATSSPSPPLPIVEAPNKKEEIEGGKAHCRPHSCSTTGLAGVANLDQALGAARRLVRLVESEWESCSPPHQRPEGRTLGRANALPGVPRGQFDPWSILHGRPAPDRAEGRPFGEPYSYGGTKSSYMLKGLLGSRSNTVEPSHLFLQGPLEESWMHDGTKSPRPLEESWTHGGIKSPTHIYYIMMIGQQGKGDPTLFQVRVISVGIREYGLEPQEIIGLIRSCLLHNCIMSNQDRNSYNLRETADMDERNWRAQMKQCMTVMAEMYQKVIHDMRSAQDQRLTNMAQSHEMNMARILELMQQGNTGAAERAHEGNGPNPPLAPIHDDHHVEKWG</sequence>
<comment type="caution">
    <text evidence="2">The sequence shown here is derived from an EMBL/GenBank/DDBJ whole genome shotgun (WGS) entry which is preliminary data.</text>
</comment>
<organism evidence="2 3">
    <name type="scientific">Stephania cephalantha</name>
    <dbReference type="NCBI Taxonomy" id="152367"/>
    <lineage>
        <taxon>Eukaryota</taxon>
        <taxon>Viridiplantae</taxon>
        <taxon>Streptophyta</taxon>
        <taxon>Embryophyta</taxon>
        <taxon>Tracheophyta</taxon>
        <taxon>Spermatophyta</taxon>
        <taxon>Magnoliopsida</taxon>
        <taxon>Ranunculales</taxon>
        <taxon>Menispermaceae</taxon>
        <taxon>Menispermoideae</taxon>
        <taxon>Cissampelideae</taxon>
        <taxon>Stephania</taxon>
    </lineage>
</organism>
<dbReference type="Proteomes" id="UP001419268">
    <property type="component" value="Unassembled WGS sequence"/>
</dbReference>
<proteinExistence type="predicted"/>
<feature type="compositionally biased region" description="Basic and acidic residues" evidence="1">
    <location>
        <begin position="324"/>
        <end position="334"/>
    </location>
</feature>
<feature type="compositionally biased region" description="Basic and acidic residues" evidence="1">
    <location>
        <begin position="18"/>
        <end position="28"/>
    </location>
</feature>
<evidence type="ECO:0000256" key="1">
    <source>
        <dbReference type="SAM" id="MobiDB-lite"/>
    </source>
</evidence>
<dbReference type="AlphaFoldDB" id="A0AAP0EWU4"/>
<accession>A0AAP0EWU4</accession>
<reference evidence="2 3" key="1">
    <citation type="submission" date="2024-01" db="EMBL/GenBank/DDBJ databases">
        <title>Genome assemblies of Stephania.</title>
        <authorList>
            <person name="Yang L."/>
        </authorList>
    </citation>
    <scope>NUCLEOTIDE SEQUENCE [LARGE SCALE GENOMIC DNA]</scope>
    <source>
        <strain evidence="2">JXDWG</strain>
        <tissue evidence="2">Leaf</tissue>
    </source>
</reference>